<evidence type="ECO:0000256" key="1">
    <source>
        <dbReference type="SAM" id="Phobius"/>
    </source>
</evidence>
<dbReference type="EMBL" id="CP091511">
    <property type="protein sequence ID" value="UOO88346.1"/>
    <property type="molecule type" value="Genomic_DNA"/>
</dbReference>
<feature type="domain" description="DUF1468" evidence="2">
    <location>
        <begin position="6"/>
        <end position="141"/>
    </location>
</feature>
<protein>
    <submittedName>
        <fullName evidence="3">Tripartite tricarboxylate transporter TctB family protein</fullName>
    </submittedName>
</protein>
<organism evidence="3 4">
    <name type="scientific">Vitreoscilla massiliensis</name>
    <dbReference type="NCBI Taxonomy" id="1689272"/>
    <lineage>
        <taxon>Bacteria</taxon>
        <taxon>Pseudomonadati</taxon>
        <taxon>Pseudomonadota</taxon>
        <taxon>Betaproteobacteria</taxon>
        <taxon>Neisseriales</taxon>
        <taxon>Neisseriaceae</taxon>
        <taxon>Vitreoscilla</taxon>
    </lineage>
</organism>
<keyword evidence="1" id="KW-0812">Transmembrane</keyword>
<sequence>MVLRIFSAILALAALGLLVLAWGYTAPIAYDPIGPRPYPILILSLFALCCIYLVFRPAKLADKDDLGLSPELGKKIAICMATMMAYAVLFEMIGFPVSTALMAIVVGRLFGGSYTKCIIAGVVMGVASYVLFDRFLDVPLPMGL</sequence>
<dbReference type="RefSeq" id="WP_058357968.1">
    <property type="nucleotide sequence ID" value="NZ_CABKVG010000010.1"/>
</dbReference>
<feature type="transmembrane region" description="Helical" evidence="1">
    <location>
        <begin position="37"/>
        <end position="55"/>
    </location>
</feature>
<dbReference type="Proteomes" id="UP000832011">
    <property type="component" value="Chromosome"/>
</dbReference>
<keyword evidence="4" id="KW-1185">Reference proteome</keyword>
<gene>
    <name evidence="3" type="ORF">LVJ82_12790</name>
</gene>
<evidence type="ECO:0000313" key="4">
    <source>
        <dbReference type="Proteomes" id="UP000832011"/>
    </source>
</evidence>
<reference evidence="3 4" key="1">
    <citation type="journal article" date="2022" name="Res Sq">
        <title>Evolution of multicellular longitudinally dividing oral cavity symbionts (Neisseriaceae).</title>
        <authorList>
            <person name="Nyongesa S."/>
            <person name="Weber P."/>
            <person name="Bernet E."/>
            <person name="Pullido F."/>
            <person name="Nieckarz M."/>
            <person name="Delaby M."/>
            <person name="Nieves C."/>
            <person name="Viehboeck T."/>
            <person name="Krause N."/>
            <person name="Rivera-Millot A."/>
            <person name="Nakamura A."/>
            <person name="Vischer N."/>
            <person name="VanNieuwenhze M."/>
            <person name="Brun Y."/>
            <person name="Cava F."/>
            <person name="Bulgheresi S."/>
            <person name="Veyrier F."/>
        </authorList>
    </citation>
    <scope>NUCLEOTIDE SEQUENCE [LARGE SCALE GENOMIC DNA]</scope>
    <source>
        <strain evidence="3 4">SN4</strain>
    </source>
</reference>
<evidence type="ECO:0000259" key="2">
    <source>
        <dbReference type="Pfam" id="PF07331"/>
    </source>
</evidence>
<name>A0ABY4DXV0_9NEIS</name>
<dbReference type="Pfam" id="PF07331">
    <property type="entry name" value="TctB"/>
    <property type="match status" value="1"/>
</dbReference>
<evidence type="ECO:0000313" key="3">
    <source>
        <dbReference type="EMBL" id="UOO88346.1"/>
    </source>
</evidence>
<accession>A0ABY4DXV0</accession>
<proteinExistence type="predicted"/>
<feature type="transmembrane region" description="Helical" evidence="1">
    <location>
        <begin position="76"/>
        <end position="107"/>
    </location>
</feature>
<dbReference type="InterPro" id="IPR009936">
    <property type="entry name" value="DUF1468"/>
</dbReference>
<keyword evidence="1" id="KW-1133">Transmembrane helix</keyword>
<keyword evidence="1" id="KW-0472">Membrane</keyword>
<feature type="transmembrane region" description="Helical" evidence="1">
    <location>
        <begin position="113"/>
        <end position="132"/>
    </location>
</feature>